<name>A0ABU3SFH2_9HYPH</name>
<gene>
    <name evidence="7" type="ORF">RKE40_26960</name>
</gene>
<dbReference type="InterPro" id="IPR007016">
    <property type="entry name" value="O-antigen_ligase-rel_domated"/>
</dbReference>
<dbReference type="GO" id="GO:0016874">
    <property type="term" value="F:ligase activity"/>
    <property type="evidence" value="ECO:0007669"/>
    <property type="project" value="UniProtKB-KW"/>
</dbReference>
<dbReference type="PANTHER" id="PTHR37422">
    <property type="entry name" value="TEICHURONIC ACID BIOSYNTHESIS PROTEIN TUAE"/>
    <property type="match status" value="1"/>
</dbReference>
<feature type="transmembrane region" description="Helical" evidence="5">
    <location>
        <begin position="355"/>
        <end position="374"/>
    </location>
</feature>
<feature type="transmembrane region" description="Helical" evidence="5">
    <location>
        <begin position="394"/>
        <end position="413"/>
    </location>
</feature>
<evidence type="ECO:0000256" key="2">
    <source>
        <dbReference type="ARBA" id="ARBA00022692"/>
    </source>
</evidence>
<dbReference type="EMBL" id="JAWDID010000073">
    <property type="protein sequence ID" value="MDU0343544.1"/>
    <property type="molecule type" value="Genomic_DNA"/>
</dbReference>
<organism evidence="7 8">
    <name type="scientific">Bosea rubneri</name>
    <dbReference type="NCBI Taxonomy" id="3075434"/>
    <lineage>
        <taxon>Bacteria</taxon>
        <taxon>Pseudomonadati</taxon>
        <taxon>Pseudomonadota</taxon>
        <taxon>Alphaproteobacteria</taxon>
        <taxon>Hyphomicrobiales</taxon>
        <taxon>Boseaceae</taxon>
        <taxon>Bosea</taxon>
    </lineage>
</organism>
<dbReference type="InterPro" id="IPR051533">
    <property type="entry name" value="WaaL-like"/>
</dbReference>
<keyword evidence="7" id="KW-0436">Ligase</keyword>
<feature type="transmembrane region" description="Helical" evidence="5">
    <location>
        <begin position="143"/>
        <end position="165"/>
    </location>
</feature>
<protein>
    <submittedName>
        <fullName evidence="7">O-antigen ligase</fullName>
    </submittedName>
</protein>
<dbReference type="Proteomes" id="UP001254257">
    <property type="component" value="Unassembled WGS sequence"/>
</dbReference>
<sequence length="441" mass="47119">MTVGIGEKGSGAAAVAPGVPVDGARVAAALLSGFGLLLMILTFQPFAGVPDIPDEGGSTGNVINQIGYVSLALIYLAAMLRLSERSVLAQLRSSSLIIVLLVAAFSARQAPDPEASLRALLLSTFALVMVVGVLVLPRSERDFAGAAATAALTVLLLVYAAILLAPQLAIHGSEGVEGGHAGDWRGHLTHKNFAAPVFSILTMIGIYCWRSGIRLRGLAIIGLGTLFVLNSGSKTTMGFLPIAVGLVLFARLTGRPRLVLAIHVALVLLVAGLTVGTVLSPALLQVSASLSSDPTFTGRDEIWRFAMTHIGEKPWLGHGIFGFWQTPVVTRLEENFEASWDIRGIGSAHNSYLDAMLMFGIPGAVVVIFCLMVLPLRNYLRAVQDPARQRLADLFAMIVILMTYVGMLESFFLNRADPLWVLFAFAVLGMEFVSRMRTRRA</sequence>
<dbReference type="RefSeq" id="WP_316021251.1">
    <property type="nucleotide sequence ID" value="NZ_JAWDID010000073.1"/>
</dbReference>
<feature type="transmembrane region" description="Helical" evidence="5">
    <location>
        <begin position="419"/>
        <end position="436"/>
    </location>
</feature>
<dbReference type="Pfam" id="PF04932">
    <property type="entry name" value="Wzy_C"/>
    <property type="match status" value="1"/>
</dbReference>
<feature type="transmembrane region" description="Helical" evidence="5">
    <location>
        <begin position="94"/>
        <end position="111"/>
    </location>
</feature>
<reference evidence="7 8" key="1">
    <citation type="submission" date="2023-09" db="EMBL/GenBank/DDBJ databases">
        <title>Whole genome shotgun sequencing (WGS) of Bosea sp. ZW T0_25, isolated from stored onions (Allium cepa).</title>
        <authorList>
            <person name="Stoll D.A."/>
            <person name="Huch M."/>
        </authorList>
    </citation>
    <scope>NUCLEOTIDE SEQUENCE [LARGE SCALE GENOMIC DNA]</scope>
    <source>
        <strain evidence="7 8">ZW T0_25</strain>
    </source>
</reference>
<keyword evidence="3 5" id="KW-1133">Transmembrane helix</keyword>
<evidence type="ECO:0000259" key="6">
    <source>
        <dbReference type="Pfam" id="PF04932"/>
    </source>
</evidence>
<evidence type="ECO:0000256" key="5">
    <source>
        <dbReference type="SAM" id="Phobius"/>
    </source>
</evidence>
<keyword evidence="2 5" id="KW-0812">Transmembrane</keyword>
<evidence type="ECO:0000256" key="4">
    <source>
        <dbReference type="ARBA" id="ARBA00023136"/>
    </source>
</evidence>
<feature type="transmembrane region" description="Helical" evidence="5">
    <location>
        <begin position="261"/>
        <end position="284"/>
    </location>
</feature>
<evidence type="ECO:0000313" key="8">
    <source>
        <dbReference type="Proteomes" id="UP001254257"/>
    </source>
</evidence>
<feature type="domain" description="O-antigen ligase-related" evidence="6">
    <location>
        <begin position="222"/>
        <end position="367"/>
    </location>
</feature>
<feature type="transmembrane region" description="Helical" evidence="5">
    <location>
        <begin position="66"/>
        <end position="82"/>
    </location>
</feature>
<evidence type="ECO:0000256" key="1">
    <source>
        <dbReference type="ARBA" id="ARBA00004141"/>
    </source>
</evidence>
<accession>A0ABU3SFH2</accession>
<comment type="subcellular location">
    <subcellularLocation>
        <location evidence="1">Membrane</location>
        <topology evidence="1">Multi-pass membrane protein</topology>
    </subcellularLocation>
</comment>
<dbReference type="PANTHER" id="PTHR37422:SF21">
    <property type="entry name" value="EXOQ-LIKE PROTEIN"/>
    <property type="match status" value="1"/>
</dbReference>
<keyword evidence="8" id="KW-1185">Reference proteome</keyword>
<evidence type="ECO:0000313" key="7">
    <source>
        <dbReference type="EMBL" id="MDU0343544.1"/>
    </source>
</evidence>
<comment type="caution">
    <text evidence="7">The sequence shown here is derived from an EMBL/GenBank/DDBJ whole genome shotgun (WGS) entry which is preliminary data.</text>
</comment>
<feature type="transmembrane region" description="Helical" evidence="5">
    <location>
        <begin position="193"/>
        <end position="209"/>
    </location>
</feature>
<feature type="transmembrane region" description="Helical" evidence="5">
    <location>
        <begin position="117"/>
        <end position="136"/>
    </location>
</feature>
<evidence type="ECO:0000256" key="3">
    <source>
        <dbReference type="ARBA" id="ARBA00022989"/>
    </source>
</evidence>
<keyword evidence="4 5" id="KW-0472">Membrane</keyword>
<proteinExistence type="predicted"/>
<feature type="transmembrane region" description="Helical" evidence="5">
    <location>
        <begin position="26"/>
        <end position="46"/>
    </location>
</feature>